<organism evidence="1 2">
    <name type="scientific">Lactiplantibacillus plantarum subsp. plantarum</name>
    <dbReference type="NCBI Taxonomy" id="337330"/>
    <lineage>
        <taxon>Bacteria</taxon>
        <taxon>Bacillati</taxon>
        <taxon>Bacillota</taxon>
        <taxon>Bacilli</taxon>
        <taxon>Lactobacillales</taxon>
        <taxon>Lactobacillaceae</taxon>
        <taxon>Lactiplantibacillus</taxon>
    </lineage>
</organism>
<sequence length="55" mass="6285">MVIGRDKPQPEKVDQNQVSNADFEFVTLNDQATERSKRRDILTGAPLRKSFLPIN</sequence>
<name>A0A2S3U259_LACPN</name>
<reference evidence="1 2" key="1">
    <citation type="submission" date="2017-06" db="EMBL/GenBank/DDBJ databases">
        <title>Genome sequence of Lactobacillus plantarum subsp. plantarum strain SRCM101258.</title>
        <authorList>
            <person name="Cho S.H."/>
        </authorList>
    </citation>
    <scope>NUCLEOTIDE SEQUENCE [LARGE SCALE GENOMIC DNA]</scope>
    <source>
        <strain evidence="1 2">SRCM101258</strain>
    </source>
</reference>
<evidence type="ECO:0000313" key="1">
    <source>
        <dbReference type="EMBL" id="POD82134.1"/>
    </source>
</evidence>
<protein>
    <submittedName>
        <fullName evidence="1">Uncharacterized protein</fullName>
    </submittedName>
</protein>
<accession>A0A2S3U259</accession>
<proteinExistence type="predicted"/>
<comment type="caution">
    <text evidence="1">The sequence shown here is derived from an EMBL/GenBank/DDBJ whole genome shotgun (WGS) entry which is preliminary data.</text>
</comment>
<gene>
    <name evidence="1" type="ORF">S101258_02836</name>
</gene>
<evidence type="ECO:0000313" key="2">
    <source>
        <dbReference type="Proteomes" id="UP000236990"/>
    </source>
</evidence>
<dbReference type="EMBL" id="NKCZ01000123">
    <property type="protein sequence ID" value="POD82134.1"/>
    <property type="molecule type" value="Genomic_DNA"/>
</dbReference>
<dbReference type="AlphaFoldDB" id="A0A2S3U259"/>
<dbReference type="Proteomes" id="UP000236990">
    <property type="component" value="Unassembled WGS sequence"/>
</dbReference>